<evidence type="ECO:0000313" key="3">
    <source>
        <dbReference type="EMBL" id="MDW5598565.1"/>
    </source>
</evidence>
<keyword evidence="2" id="KW-1133">Transmembrane helix</keyword>
<proteinExistence type="predicted"/>
<keyword evidence="2" id="KW-0472">Membrane</keyword>
<evidence type="ECO:0000256" key="2">
    <source>
        <dbReference type="SAM" id="Phobius"/>
    </source>
</evidence>
<name>A0ABU4I1F9_9ACTN</name>
<reference evidence="3 4" key="2">
    <citation type="submission" date="2023-10" db="EMBL/GenBank/DDBJ databases">
        <authorList>
            <person name="Han X.F."/>
        </authorList>
    </citation>
    <scope>NUCLEOTIDE SEQUENCE [LARGE SCALE GENOMIC DNA]</scope>
    <source>
        <strain evidence="3 4">KCTC 39840</strain>
    </source>
</reference>
<gene>
    <name evidence="3" type="ORF">R7226_29660</name>
</gene>
<feature type="region of interest" description="Disordered" evidence="1">
    <location>
        <begin position="313"/>
        <end position="349"/>
    </location>
</feature>
<accession>A0ABU4I1F9</accession>
<evidence type="ECO:0008006" key="5">
    <source>
        <dbReference type="Google" id="ProtNLM"/>
    </source>
</evidence>
<dbReference type="EMBL" id="JAWSTH010000153">
    <property type="protein sequence ID" value="MDW5598565.1"/>
    <property type="molecule type" value="Genomic_DNA"/>
</dbReference>
<comment type="caution">
    <text evidence="3">The sequence shown here is derived from an EMBL/GenBank/DDBJ whole genome shotgun (WGS) entry which is preliminary data.</text>
</comment>
<organism evidence="3 4">
    <name type="scientific">Conexibacter stalactiti</name>
    <dbReference type="NCBI Taxonomy" id="1940611"/>
    <lineage>
        <taxon>Bacteria</taxon>
        <taxon>Bacillati</taxon>
        <taxon>Actinomycetota</taxon>
        <taxon>Thermoleophilia</taxon>
        <taxon>Solirubrobacterales</taxon>
        <taxon>Conexibacteraceae</taxon>
        <taxon>Conexibacter</taxon>
    </lineage>
</organism>
<evidence type="ECO:0000313" key="4">
    <source>
        <dbReference type="Proteomes" id="UP001284601"/>
    </source>
</evidence>
<protein>
    <recommendedName>
        <fullName evidence="5">Sigma-70 family RNA polymerase sigma factor</fullName>
    </recommendedName>
</protein>
<feature type="transmembrane region" description="Helical" evidence="2">
    <location>
        <begin position="286"/>
        <end position="310"/>
    </location>
</feature>
<keyword evidence="2" id="KW-0812">Transmembrane</keyword>
<dbReference type="Proteomes" id="UP001284601">
    <property type="component" value="Unassembled WGS sequence"/>
</dbReference>
<keyword evidence="4" id="KW-1185">Reference proteome</keyword>
<feature type="compositionally biased region" description="Basic and acidic residues" evidence="1">
    <location>
        <begin position="329"/>
        <end position="349"/>
    </location>
</feature>
<feature type="non-terminal residue" evidence="3">
    <location>
        <position position="349"/>
    </location>
</feature>
<sequence>MSILTPGERRARAAADALLARDYDELRGEIVRTVAGKLAAAGVRLPDADLDAAYNQAWHGLHTKLVAGETVENHKGLLVAIAHRRALDEHRAHHPGRHAGEEQLEALATEDEVEARLDDVTQLRQFVAGLRERLDRRELEAAALCYVYEYSRPEAARLIGVQPKRMEKIMDAVSRKLAPMLGEIRSGAWCEQHRSLMTAYALGLLEDGGERHTLARDHLDDCSSCRRSVLRARGIAAVTPPAPLLAVVLGAIGVGAGAGGAAGGTGAAGGAHGGAGHLARDPRTKLLAGAGVAGLAVVVAVVAALATGLFGGGDATTPPAAPPGAAPREAQEVRAARAEQARAREQARA</sequence>
<dbReference type="InterPro" id="IPR041916">
    <property type="entry name" value="Anti_sigma_zinc_sf"/>
</dbReference>
<dbReference type="Gene3D" id="1.10.10.1320">
    <property type="entry name" value="Anti-sigma factor, zinc-finger domain"/>
    <property type="match status" value="1"/>
</dbReference>
<evidence type="ECO:0000256" key="1">
    <source>
        <dbReference type="SAM" id="MobiDB-lite"/>
    </source>
</evidence>
<reference evidence="4" key="1">
    <citation type="submission" date="2023-07" db="EMBL/GenBank/DDBJ databases">
        <title>Conexibacter stalactiti sp. nov., isolated from stalactites in a lava cave and emended description of the genus Conexibacter.</title>
        <authorList>
            <person name="Lee S.D."/>
        </authorList>
    </citation>
    <scope>NUCLEOTIDE SEQUENCE [LARGE SCALE GENOMIC DNA]</scope>
    <source>
        <strain evidence="4">KCTC 39840</strain>
    </source>
</reference>